<evidence type="ECO:0000256" key="3">
    <source>
        <dbReference type="ARBA" id="ARBA00022679"/>
    </source>
</evidence>
<keyword evidence="6" id="KW-1185">Reference proteome</keyword>
<feature type="domain" description="Ketosynthase family 3 (KS3)" evidence="4">
    <location>
        <begin position="1"/>
        <end position="352"/>
    </location>
</feature>
<dbReference type="InterPro" id="IPR020841">
    <property type="entry name" value="PKS_Beta-ketoAc_synthase_dom"/>
</dbReference>
<evidence type="ECO:0000256" key="1">
    <source>
        <dbReference type="ARBA" id="ARBA00022450"/>
    </source>
</evidence>
<feature type="non-terminal residue" evidence="5">
    <location>
        <position position="352"/>
    </location>
</feature>
<dbReference type="PROSITE" id="PS00606">
    <property type="entry name" value="KS3_1"/>
    <property type="match status" value="1"/>
</dbReference>
<evidence type="ECO:0000259" key="4">
    <source>
        <dbReference type="PROSITE" id="PS52004"/>
    </source>
</evidence>
<dbReference type="InterPro" id="IPR014031">
    <property type="entry name" value="Ketoacyl_synth_C"/>
</dbReference>
<dbReference type="SMART" id="SM00825">
    <property type="entry name" value="PKS_KS"/>
    <property type="match status" value="1"/>
</dbReference>
<dbReference type="Gene3D" id="3.40.47.10">
    <property type="match status" value="1"/>
</dbReference>
<gene>
    <name evidence="5" type="ORF">B0J12DRAFT_603779</name>
</gene>
<dbReference type="PANTHER" id="PTHR43775:SF37">
    <property type="entry name" value="SI:DKEY-61P9.11"/>
    <property type="match status" value="1"/>
</dbReference>
<dbReference type="InterPro" id="IPR016039">
    <property type="entry name" value="Thiolase-like"/>
</dbReference>
<evidence type="ECO:0000256" key="2">
    <source>
        <dbReference type="ARBA" id="ARBA00022553"/>
    </source>
</evidence>
<accession>A0ABQ8G4F8</accession>
<protein>
    <submittedName>
        <fullName evidence="5">Polyketide synthase</fullName>
    </submittedName>
</protein>
<dbReference type="PANTHER" id="PTHR43775">
    <property type="entry name" value="FATTY ACID SYNTHASE"/>
    <property type="match status" value="1"/>
</dbReference>
<dbReference type="PROSITE" id="PS52004">
    <property type="entry name" value="KS3_2"/>
    <property type="match status" value="1"/>
</dbReference>
<dbReference type="EMBL" id="JAGTJR010000020">
    <property type="protein sequence ID" value="KAH7044507.1"/>
    <property type="molecule type" value="Genomic_DNA"/>
</dbReference>
<keyword evidence="2" id="KW-0597">Phosphoprotein</keyword>
<dbReference type="Proteomes" id="UP000774617">
    <property type="component" value="Unassembled WGS sequence"/>
</dbReference>
<reference evidence="5 6" key="1">
    <citation type="journal article" date="2021" name="Nat. Commun.">
        <title>Genetic determinants of endophytism in the Arabidopsis root mycobiome.</title>
        <authorList>
            <person name="Mesny F."/>
            <person name="Miyauchi S."/>
            <person name="Thiergart T."/>
            <person name="Pickel B."/>
            <person name="Atanasova L."/>
            <person name="Karlsson M."/>
            <person name="Huettel B."/>
            <person name="Barry K.W."/>
            <person name="Haridas S."/>
            <person name="Chen C."/>
            <person name="Bauer D."/>
            <person name="Andreopoulos W."/>
            <person name="Pangilinan J."/>
            <person name="LaButti K."/>
            <person name="Riley R."/>
            <person name="Lipzen A."/>
            <person name="Clum A."/>
            <person name="Drula E."/>
            <person name="Henrissat B."/>
            <person name="Kohler A."/>
            <person name="Grigoriev I.V."/>
            <person name="Martin F.M."/>
            <person name="Hacquard S."/>
        </authorList>
    </citation>
    <scope>NUCLEOTIDE SEQUENCE [LARGE SCALE GENOMIC DNA]</scope>
    <source>
        <strain evidence="5 6">MPI-SDFR-AT-0080</strain>
    </source>
</reference>
<organism evidence="5 6">
    <name type="scientific">Macrophomina phaseolina</name>
    <dbReference type="NCBI Taxonomy" id="35725"/>
    <lineage>
        <taxon>Eukaryota</taxon>
        <taxon>Fungi</taxon>
        <taxon>Dikarya</taxon>
        <taxon>Ascomycota</taxon>
        <taxon>Pezizomycotina</taxon>
        <taxon>Dothideomycetes</taxon>
        <taxon>Dothideomycetes incertae sedis</taxon>
        <taxon>Botryosphaeriales</taxon>
        <taxon>Botryosphaeriaceae</taxon>
        <taxon>Macrophomina</taxon>
    </lineage>
</organism>
<keyword evidence="3" id="KW-0808">Transferase</keyword>
<dbReference type="InterPro" id="IPR014030">
    <property type="entry name" value="Ketoacyl_synth_N"/>
</dbReference>
<evidence type="ECO:0000313" key="5">
    <source>
        <dbReference type="EMBL" id="KAH7044507.1"/>
    </source>
</evidence>
<sequence length="352" mass="37205">MLSYDQVFSFDHAFFGMSRRESEATDPAQRLVLRTCWQALHLAGFERDELDGKRIGVFVGAGPSEWSKALGFKNALTGAGSAASLLANRVSYCFGLRGPSMVVDTACSSSLVALHLARQAIRHGECEAAVVCGVQVHLHPATFEQVSRSKMVSPSNNRSKPFDASADGYGRGEGCGAVVLTKARNSLTSPLAVLKGTAINQDGRSASLTAPSGPSQVEVIREALADAALQPRDVAYVETHGTGTSLGDPIEFNALKSVFGPCSQQRREHPLALGAIKGQIGHLEAAAGMASFIKAVLVLNHGGLLPPNVNFRRLNPAIVDSNDFSFVLPTRAQRLAPALHDKTIAPLLAAGV</sequence>
<proteinExistence type="predicted"/>
<dbReference type="SUPFAM" id="SSF53901">
    <property type="entry name" value="Thiolase-like"/>
    <property type="match status" value="1"/>
</dbReference>
<evidence type="ECO:0000313" key="6">
    <source>
        <dbReference type="Proteomes" id="UP000774617"/>
    </source>
</evidence>
<dbReference type="CDD" id="cd00833">
    <property type="entry name" value="PKS"/>
    <property type="match status" value="1"/>
</dbReference>
<keyword evidence="1" id="KW-0596">Phosphopantetheine</keyword>
<dbReference type="Pfam" id="PF00109">
    <property type="entry name" value="ketoacyl-synt"/>
    <property type="match status" value="1"/>
</dbReference>
<comment type="caution">
    <text evidence="5">The sequence shown here is derived from an EMBL/GenBank/DDBJ whole genome shotgun (WGS) entry which is preliminary data.</text>
</comment>
<name>A0ABQ8G4F8_9PEZI</name>
<dbReference type="InterPro" id="IPR050091">
    <property type="entry name" value="PKS_NRPS_Biosynth_Enz"/>
</dbReference>
<dbReference type="Pfam" id="PF02801">
    <property type="entry name" value="Ketoacyl-synt_C"/>
    <property type="match status" value="1"/>
</dbReference>
<dbReference type="InterPro" id="IPR018201">
    <property type="entry name" value="Ketoacyl_synth_AS"/>
</dbReference>